<comment type="caution">
    <text evidence="4">The sequence shown here is derived from an EMBL/GenBank/DDBJ whole genome shotgun (WGS) entry which is preliminary data.</text>
</comment>
<keyword evidence="5" id="KW-1185">Reference proteome</keyword>
<accession>A0A6M1T525</accession>
<protein>
    <submittedName>
        <fullName evidence="4">GIY-YIG nuclease family protein</fullName>
    </submittedName>
</protein>
<proteinExistence type="inferred from homology"/>
<dbReference type="SUPFAM" id="SSF82771">
    <property type="entry name" value="GIY-YIG endonuclease"/>
    <property type="match status" value="1"/>
</dbReference>
<dbReference type="Proteomes" id="UP000473278">
    <property type="component" value="Unassembled WGS sequence"/>
</dbReference>
<name>A0A6M1T525_9BACT</name>
<feature type="transmembrane region" description="Helical" evidence="2">
    <location>
        <begin position="12"/>
        <end position="33"/>
    </location>
</feature>
<reference evidence="4 5" key="1">
    <citation type="submission" date="2020-02" db="EMBL/GenBank/DDBJ databases">
        <title>Balneolaceae bacterium YR4-1, complete genome.</title>
        <authorList>
            <person name="Li Y."/>
            <person name="Wu S."/>
        </authorList>
    </citation>
    <scope>NUCLEOTIDE SEQUENCE [LARGE SCALE GENOMIC DNA]</scope>
    <source>
        <strain evidence="4 5">YR4-1</strain>
    </source>
</reference>
<dbReference type="Gene3D" id="3.40.1440.10">
    <property type="entry name" value="GIY-YIG endonuclease"/>
    <property type="match status" value="1"/>
</dbReference>
<dbReference type="CDD" id="cd10448">
    <property type="entry name" value="GIY-YIG_unchar_3"/>
    <property type="match status" value="1"/>
</dbReference>
<dbReference type="SMART" id="SM00465">
    <property type="entry name" value="GIYc"/>
    <property type="match status" value="1"/>
</dbReference>
<gene>
    <name evidence="4" type="ORF">G3570_14760</name>
</gene>
<sequence length="101" mass="12333">MHTYHQRKQKAYYVYFMTSISRVLYIGVTNNIYARVQRHKNPKNGTSFTGRYRVYRLVYCEIFSNIYDALDREKQIKKWRREKKLDLITSVNPCWKDLSLD</sequence>
<dbReference type="RefSeq" id="WP_165143602.1">
    <property type="nucleotide sequence ID" value="NZ_JAALLT010000004.1"/>
</dbReference>
<comment type="similarity">
    <text evidence="1">Belongs to the UPF0213 family.</text>
</comment>
<dbReference type="InterPro" id="IPR050190">
    <property type="entry name" value="UPF0213_domain"/>
</dbReference>
<evidence type="ECO:0000256" key="1">
    <source>
        <dbReference type="ARBA" id="ARBA00007435"/>
    </source>
</evidence>
<dbReference type="InterPro" id="IPR035901">
    <property type="entry name" value="GIY-YIG_endonuc_sf"/>
</dbReference>
<dbReference type="PANTHER" id="PTHR34477">
    <property type="entry name" value="UPF0213 PROTEIN YHBQ"/>
    <property type="match status" value="1"/>
</dbReference>
<keyword evidence="2" id="KW-0812">Transmembrane</keyword>
<keyword evidence="2" id="KW-0472">Membrane</keyword>
<dbReference type="PANTHER" id="PTHR34477:SF5">
    <property type="entry name" value="BSL5627 PROTEIN"/>
    <property type="match status" value="1"/>
</dbReference>
<organism evidence="4 5">
    <name type="scientific">Halalkalibaculum roseum</name>
    <dbReference type="NCBI Taxonomy" id="2709311"/>
    <lineage>
        <taxon>Bacteria</taxon>
        <taxon>Pseudomonadati</taxon>
        <taxon>Balneolota</taxon>
        <taxon>Balneolia</taxon>
        <taxon>Balneolales</taxon>
        <taxon>Balneolaceae</taxon>
        <taxon>Halalkalibaculum</taxon>
    </lineage>
</organism>
<evidence type="ECO:0000256" key="2">
    <source>
        <dbReference type="SAM" id="Phobius"/>
    </source>
</evidence>
<evidence type="ECO:0000313" key="4">
    <source>
        <dbReference type="EMBL" id="NGP77907.1"/>
    </source>
</evidence>
<dbReference type="AlphaFoldDB" id="A0A6M1T525"/>
<dbReference type="EMBL" id="JAALLT010000004">
    <property type="protein sequence ID" value="NGP77907.1"/>
    <property type="molecule type" value="Genomic_DNA"/>
</dbReference>
<evidence type="ECO:0000313" key="5">
    <source>
        <dbReference type="Proteomes" id="UP000473278"/>
    </source>
</evidence>
<keyword evidence="2" id="KW-1133">Transmembrane helix</keyword>
<dbReference type="Pfam" id="PF01541">
    <property type="entry name" value="GIY-YIG"/>
    <property type="match status" value="1"/>
</dbReference>
<evidence type="ECO:0000259" key="3">
    <source>
        <dbReference type="PROSITE" id="PS50164"/>
    </source>
</evidence>
<feature type="domain" description="GIY-YIG" evidence="3">
    <location>
        <begin position="10"/>
        <end position="86"/>
    </location>
</feature>
<dbReference type="PROSITE" id="PS50164">
    <property type="entry name" value="GIY_YIG"/>
    <property type="match status" value="1"/>
</dbReference>
<dbReference type="InterPro" id="IPR000305">
    <property type="entry name" value="GIY-YIG_endonuc"/>
</dbReference>